<proteinExistence type="predicted"/>
<comment type="caution">
    <text evidence="3">The sequence shown here is derived from an EMBL/GenBank/DDBJ whole genome shotgun (WGS) entry which is preliminary data.</text>
</comment>
<feature type="domain" description="U1-type" evidence="2">
    <location>
        <begin position="71"/>
        <end position="104"/>
    </location>
</feature>
<feature type="domain" description="U1-type" evidence="2">
    <location>
        <begin position="330"/>
        <end position="364"/>
    </location>
</feature>
<protein>
    <recommendedName>
        <fullName evidence="2">U1-type domain-containing protein</fullName>
    </recommendedName>
</protein>
<organism evidence="3 4">
    <name type="scientific">Arctia plantaginis</name>
    <name type="common">Wood tiger moth</name>
    <name type="synonym">Phalaena plantaginis</name>
    <dbReference type="NCBI Taxonomy" id="874455"/>
    <lineage>
        <taxon>Eukaryota</taxon>
        <taxon>Metazoa</taxon>
        <taxon>Ecdysozoa</taxon>
        <taxon>Arthropoda</taxon>
        <taxon>Hexapoda</taxon>
        <taxon>Insecta</taxon>
        <taxon>Pterygota</taxon>
        <taxon>Neoptera</taxon>
        <taxon>Endopterygota</taxon>
        <taxon>Lepidoptera</taxon>
        <taxon>Glossata</taxon>
        <taxon>Ditrysia</taxon>
        <taxon>Noctuoidea</taxon>
        <taxon>Erebidae</taxon>
        <taxon>Arctiinae</taxon>
        <taxon>Arctia</taxon>
    </lineage>
</organism>
<feature type="domain" description="U1-type" evidence="2">
    <location>
        <begin position="281"/>
        <end position="314"/>
    </location>
</feature>
<gene>
    <name evidence="3" type="ORF">APLA_LOCUS16565</name>
</gene>
<dbReference type="AlphaFoldDB" id="A0A8S1BGU9"/>
<evidence type="ECO:0000313" key="3">
    <source>
        <dbReference type="EMBL" id="CAB3258522.1"/>
    </source>
</evidence>
<name>A0A8S1BGU9_ARCPL</name>
<dbReference type="EMBL" id="CADEBC010000598">
    <property type="protein sequence ID" value="CAB3258522.1"/>
    <property type="molecule type" value="Genomic_DNA"/>
</dbReference>
<evidence type="ECO:0000313" key="4">
    <source>
        <dbReference type="Proteomes" id="UP000494106"/>
    </source>
</evidence>
<feature type="compositionally biased region" description="Basic and acidic residues" evidence="1">
    <location>
        <begin position="128"/>
        <end position="141"/>
    </location>
</feature>
<feature type="domain" description="U1-type" evidence="2">
    <location>
        <begin position="192"/>
        <end position="227"/>
    </location>
</feature>
<dbReference type="OrthoDB" id="7339672at2759"/>
<sequence>MPAIFSKNCILKGDLDSYCLVCSTHLPGDEDVLAHIQNSNHKASLTPVAYYEKFKDEFIRKVKGVYFCEVEGGYHCLTCNVIVSENCIIEHLKSAEHNSAIVKKDLSQYTHSNEINAEEKVQKNKIKKEGNSDLVKEKPETKTLTSKKSSPDENKLSSGPLLMKEKPVSSKSITQEMETFAKHHGLSVNKFNHTVYCRLCSSQVPATMNCVKEHVLGKKHKDNSLKHSSSSQRNKKNIKKINMKDFITRVSRFENLEGTFIIINEQFYLKSGDFFGVSLFAGKPVCQFCHIDLNKENLEAHIKSTLHKNLLENSFVITSLEDEFVRQVKSDLYHCGYCGVVESDFDEMLDHLATTRHKMCRAESEKILQRLKMEEFIRFHNFMAFLAHF</sequence>
<keyword evidence="4" id="KW-1185">Reference proteome</keyword>
<feature type="domain" description="U1-type" evidence="2">
    <location>
        <begin position="14"/>
        <end position="48"/>
    </location>
</feature>
<feature type="region of interest" description="Disordered" evidence="1">
    <location>
        <begin position="128"/>
        <end position="168"/>
    </location>
</feature>
<dbReference type="Proteomes" id="UP000494106">
    <property type="component" value="Unassembled WGS sequence"/>
</dbReference>
<dbReference type="InterPro" id="IPR003604">
    <property type="entry name" value="Matrin/U1-like-C_Znf_C2H2"/>
</dbReference>
<evidence type="ECO:0000256" key="1">
    <source>
        <dbReference type="SAM" id="MobiDB-lite"/>
    </source>
</evidence>
<dbReference type="GO" id="GO:0008270">
    <property type="term" value="F:zinc ion binding"/>
    <property type="evidence" value="ECO:0007669"/>
    <property type="project" value="InterPro"/>
</dbReference>
<dbReference type="SMART" id="SM00451">
    <property type="entry name" value="ZnF_U1"/>
    <property type="match status" value="5"/>
</dbReference>
<reference evidence="3 4" key="1">
    <citation type="submission" date="2020-04" db="EMBL/GenBank/DDBJ databases">
        <authorList>
            <person name="Wallbank WR R."/>
            <person name="Pardo Diaz C."/>
            <person name="Kozak K."/>
            <person name="Martin S."/>
            <person name="Jiggins C."/>
            <person name="Moest M."/>
            <person name="Warren A I."/>
            <person name="Byers J.R.P. K."/>
            <person name="Montejo-Kovacevich G."/>
            <person name="Yen C E."/>
        </authorList>
    </citation>
    <scope>NUCLEOTIDE SEQUENCE [LARGE SCALE GENOMIC DNA]</scope>
</reference>
<accession>A0A8S1BGU9</accession>
<dbReference type="GO" id="GO:0003676">
    <property type="term" value="F:nucleic acid binding"/>
    <property type="evidence" value="ECO:0007669"/>
    <property type="project" value="InterPro"/>
</dbReference>
<evidence type="ECO:0000259" key="2">
    <source>
        <dbReference type="SMART" id="SM00451"/>
    </source>
</evidence>